<accession>A0A916DVD3</accession>
<sequence>MSQQAGAVLYIGSFYKAIIFTDMYNQEETTNSNLIKVIGLGIFMLLILLTFFFRKSDATPFGLPLDQTEQVDSLSQ</sequence>
<gene>
    <name evidence="2" type="ORF">AsAng_0058060</name>
</gene>
<dbReference type="Proteomes" id="UP001060919">
    <property type="component" value="Chromosome"/>
</dbReference>
<protein>
    <submittedName>
        <fullName evidence="2">Uncharacterized protein</fullName>
    </submittedName>
</protein>
<dbReference type="EMBL" id="AP026867">
    <property type="protein sequence ID" value="BDS15024.1"/>
    <property type="molecule type" value="Genomic_DNA"/>
</dbReference>
<evidence type="ECO:0000256" key="1">
    <source>
        <dbReference type="SAM" id="Phobius"/>
    </source>
</evidence>
<evidence type="ECO:0000313" key="3">
    <source>
        <dbReference type="Proteomes" id="UP001060919"/>
    </source>
</evidence>
<keyword evidence="1" id="KW-0472">Membrane</keyword>
<proteinExistence type="predicted"/>
<reference evidence="2" key="1">
    <citation type="submission" date="2022-09" db="EMBL/GenBank/DDBJ databases">
        <title>Aureispira anguillicida sp. nov., isolated from Leptocephalus of Japanese eel Anguilla japonica.</title>
        <authorList>
            <person name="Yuasa K."/>
            <person name="Mekata T."/>
            <person name="Ikunari K."/>
        </authorList>
    </citation>
    <scope>NUCLEOTIDE SEQUENCE</scope>
    <source>
        <strain evidence="2">EL160426</strain>
    </source>
</reference>
<keyword evidence="3" id="KW-1185">Reference proteome</keyword>
<evidence type="ECO:0000313" key="2">
    <source>
        <dbReference type="EMBL" id="BDS15024.1"/>
    </source>
</evidence>
<name>A0A916DVD3_9BACT</name>
<keyword evidence="1" id="KW-0812">Transmembrane</keyword>
<dbReference type="AlphaFoldDB" id="A0A916DVD3"/>
<organism evidence="2 3">
    <name type="scientific">Aureispira anguillae</name>
    <dbReference type="NCBI Taxonomy" id="2864201"/>
    <lineage>
        <taxon>Bacteria</taxon>
        <taxon>Pseudomonadati</taxon>
        <taxon>Bacteroidota</taxon>
        <taxon>Saprospiria</taxon>
        <taxon>Saprospirales</taxon>
        <taxon>Saprospiraceae</taxon>
        <taxon>Aureispira</taxon>
    </lineage>
</organism>
<feature type="transmembrane region" description="Helical" evidence="1">
    <location>
        <begin position="34"/>
        <end position="53"/>
    </location>
</feature>
<dbReference type="KEGG" id="aup:AsAng_0058060"/>
<keyword evidence="1" id="KW-1133">Transmembrane helix</keyword>